<accession>A0AAD6MS23</accession>
<protein>
    <submittedName>
        <fullName evidence="1">Uncharacterized protein</fullName>
    </submittedName>
</protein>
<reference evidence="1" key="2">
    <citation type="submission" date="2023-01" db="EMBL/GenBank/DDBJ databases">
        <authorList>
            <person name="Petersen C."/>
        </authorList>
    </citation>
    <scope>NUCLEOTIDE SEQUENCE</scope>
    <source>
        <strain evidence="1">IBT 17514</strain>
    </source>
</reference>
<dbReference type="EMBL" id="JAQJAN010000018">
    <property type="protein sequence ID" value="KAJ5709685.1"/>
    <property type="molecule type" value="Genomic_DNA"/>
</dbReference>
<proteinExistence type="predicted"/>
<dbReference type="Proteomes" id="UP001215712">
    <property type="component" value="Unassembled WGS sequence"/>
</dbReference>
<comment type="caution">
    <text evidence="1">The sequence shown here is derived from an EMBL/GenBank/DDBJ whole genome shotgun (WGS) entry which is preliminary data.</text>
</comment>
<evidence type="ECO:0000313" key="2">
    <source>
        <dbReference type="Proteomes" id="UP001215712"/>
    </source>
</evidence>
<keyword evidence="2" id="KW-1185">Reference proteome</keyword>
<sequence length="119" mass="13473">MIQKILLSSKSWAPIRKPMEILCPTDWYPCTDENQQRMTEEFLVTLETHLGTKCRPLSLTKLWSQTAPIDFREPNLADFLQGLWVEQPLFNASDGATLRVMLVPHGRGGTNFRDGTPGA</sequence>
<gene>
    <name evidence="1" type="ORF">N7493_009976</name>
</gene>
<name>A0AAD6MS23_9EURO</name>
<reference evidence="1" key="1">
    <citation type="journal article" date="2023" name="IMA Fungus">
        <title>Comparative genomic study of the Penicillium genus elucidates a diverse pangenome and 15 lateral gene transfer events.</title>
        <authorList>
            <person name="Petersen C."/>
            <person name="Sorensen T."/>
            <person name="Nielsen M.R."/>
            <person name="Sondergaard T.E."/>
            <person name="Sorensen J.L."/>
            <person name="Fitzpatrick D.A."/>
            <person name="Frisvad J.C."/>
            <person name="Nielsen K.L."/>
        </authorList>
    </citation>
    <scope>NUCLEOTIDE SEQUENCE</scope>
    <source>
        <strain evidence="1">IBT 17514</strain>
    </source>
</reference>
<evidence type="ECO:0000313" key="1">
    <source>
        <dbReference type="EMBL" id="KAJ5709685.1"/>
    </source>
</evidence>
<organism evidence="1 2">
    <name type="scientific">Penicillium malachiteum</name>
    <dbReference type="NCBI Taxonomy" id="1324776"/>
    <lineage>
        <taxon>Eukaryota</taxon>
        <taxon>Fungi</taxon>
        <taxon>Dikarya</taxon>
        <taxon>Ascomycota</taxon>
        <taxon>Pezizomycotina</taxon>
        <taxon>Eurotiomycetes</taxon>
        <taxon>Eurotiomycetidae</taxon>
        <taxon>Eurotiales</taxon>
        <taxon>Aspergillaceae</taxon>
        <taxon>Penicillium</taxon>
    </lineage>
</organism>
<dbReference type="AlphaFoldDB" id="A0AAD6MS23"/>